<gene>
    <name evidence="2" type="ORF">BOP93_18540</name>
</gene>
<accession>A0A2L0RZR3</accession>
<keyword evidence="1" id="KW-1133">Transmembrane helix</keyword>
<name>A0A2L0RZR3_9PSED</name>
<keyword evidence="1" id="KW-0812">Transmembrane</keyword>
<keyword evidence="1" id="KW-0472">Membrane</keyword>
<evidence type="ECO:0000313" key="3">
    <source>
        <dbReference type="Proteomes" id="UP000239888"/>
    </source>
</evidence>
<organism evidence="2 3">
    <name type="scientific">Pseudomonas orientalis</name>
    <dbReference type="NCBI Taxonomy" id="76758"/>
    <lineage>
        <taxon>Bacteria</taxon>
        <taxon>Pseudomonadati</taxon>
        <taxon>Pseudomonadota</taxon>
        <taxon>Gammaproteobacteria</taxon>
        <taxon>Pseudomonadales</taxon>
        <taxon>Pseudomonadaceae</taxon>
        <taxon>Pseudomonas</taxon>
    </lineage>
</organism>
<evidence type="ECO:0000256" key="1">
    <source>
        <dbReference type="SAM" id="Phobius"/>
    </source>
</evidence>
<evidence type="ECO:0000313" key="2">
    <source>
        <dbReference type="EMBL" id="AUZ47508.1"/>
    </source>
</evidence>
<feature type="transmembrane region" description="Helical" evidence="1">
    <location>
        <begin position="41"/>
        <end position="63"/>
    </location>
</feature>
<dbReference type="EMBL" id="CP018049">
    <property type="protein sequence ID" value="AUZ47508.1"/>
    <property type="molecule type" value="Genomic_DNA"/>
</dbReference>
<sequence length="67" mass="7813">MCLAFHLERFKFVFIIMSIALVVKHADQQILLMYIPDVNPVAYRFMGHMFIVAFSYFYSHLLAPISG</sequence>
<dbReference type="AlphaFoldDB" id="A0A2L0RZR3"/>
<protein>
    <submittedName>
        <fullName evidence="2">Uncharacterized protein</fullName>
    </submittedName>
</protein>
<proteinExistence type="predicted"/>
<reference evidence="2 3" key="1">
    <citation type="journal article" date="2018" name="Front. Microbiol.">
        <title>Pseudomonas orientalis F9: A Potent Antagonist against Phytopathogens with Phytotoxic Effect in the Apple Flower.</title>
        <authorList>
            <person name="Zengerer V."/>
            <person name="Schmid M."/>
            <person name="Bieri M."/>
            <person name="Muller D.C."/>
            <person name="Remus-Emsermann M.N.P."/>
            <person name="Ahrens C.H."/>
            <person name="Pelludat C."/>
        </authorList>
    </citation>
    <scope>NUCLEOTIDE SEQUENCE [LARGE SCALE GENOMIC DNA]</scope>
    <source>
        <strain evidence="2 3">F9</strain>
    </source>
</reference>
<dbReference type="Proteomes" id="UP000239888">
    <property type="component" value="Chromosome"/>
</dbReference>
<feature type="transmembrane region" description="Helical" evidence="1">
    <location>
        <begin position="12"/>
        <end position="35"/>
    </location>
</feature>
<dbReference type="KEGG" id="poi:BOP93_18540"/>